<feature type="region of interest" description="Disordered" evidence="1">
    <location>
        <begin position="19"/>
        <end position="76"/>
    </location>
</feature>
<sequence length="76" mass="8171">MCRIKWPLLQQSVESAYNLPSASELQSTSKGGSELQSPPELPREAPSSRVRHRASEPLRASEGGSELLSPPEPTSG</sequence>
<gene>
    <name evidence="2" type="ORF">E2562_015801</name>
</gene>
<proteinExistence type="predicted"/>
<evidence type="ECO:0000313" key="2">
    <source>
        <dbReference type="EMBL" id="KAF0907300.1"/>
    </source>
</evidence>
<evidence type="ECO:0000256" key="1">
    <source>
        <dbReference type="SAM" id="MobiDB-lite"/>
    </source>
</evidence>
<keyword evidence="3" id="KW-1185">Reference proteome</keyword>
<reference evidence="2 3" key="1">
    <citation type="submission" date="2019-11" db="EMBL/GenBank/DDBJ databases">
        <title>Whole genome sequence of Oryza granulata.</title>
        <authorList>
            <person name="Li W."/>
        </authorList>
    </citation>
    <scope>NUCLEOTIDE SEQUENCE [LARGE SCALE GENOMIC DNA]</scope>
    <source>
        <strain evidence="3">cv. Menghai</strain>
        <tissue evidence="2">Leaf</tissue>
    </source>
</reference>
<dbReference type="Proteomes" id="UP000479710">
    <property type="component" value="Unassembled WGS sequence"/>
</dbReference>
<dbReference type="AlphaFoldDB" id="A0A6G1D4I0"/>
<name>A0A6G1D4I0_9ORYZ</name>
<accession>A0A6G1D4I0</accession>
<evidence type="ECO:0000313" key="3">
    <source>
        <dbReference type="Proteomes" id="UP000479710"/>
    </source>
</evidence>
<protein>
    <submittedName>
        <fullName evidence="2">Uncharacterized protein</fullName>
    </submittedName>
</protein>
<comment type="caution">
    <text evidence="2">The sequence shown here is derived from an EMBL/GenBank/DDBJ whole genome shotgun (WGS) entry which is preliminary data.</text>
</comment>
<organism evidence="2 3">
    <name type="scientific">Oryza meyeriana var. granulata</name>
    <dbReference type="NCBI Taxonomy" id="110450"/>
    <lineage>
        <taxon>Eukaryota</taxon>
        <taxon>Viridiplantae</taxon>
        <taxon>Streptophyta</taxon>
        <taxon>Embryophyta</taxon>
        <taxon>Tracheophyta</taxon>
        <taxon>Spermatophyta</taxon>
        <taxon>Magnoliopsida</taxon>
        <taxon>Liliopsida</taxon>
        <taxon>Poales</taxon>
        <taxon>Poaceae</taxon>
        <taxon>BOP clade</taxon>
        <taxon>Oryzoideae</taxon>
        <taxon>Oryzeae</taxon>
        <taxon>Oryzinae</taxon>
        <taxon>Oryza</taxon>
        <taxon>Oryza meyeriana</taxon>
    </lineage>
</organism>
<dbReference type="EMBL" id="SPHZ02000007">
    <property type="protein sequence ID" value="KAF0907300.1"/>
    <property type="molecule type" value="Genomic_DNA"/>
</dbReference>
<feature type="compositionally biased region" description="Polar residues" evidence="1">
    <location>
        <begin position="19"/>
        <end position="36"/>
    </location>
</feature>